<dbReference type="EMBL" id="NASK01000081">
    <property type="protein sequence ID" value="OTQ51154.1"/>
    <property type="molecule type" value="Genomic_DNA"/>
</dbReference>
<accession>A0A242NVY1</accession>
<evidence type="ECO:0000256" key="1">
    <source>
        <dbReference type="SAM" id="SignalP"/>
    </source>
</evidence>
<feature type="chain" id="PRO_5013280900" evidence="1">
    <location>
        <begin position="22"/>
        <end position="461"/>
    </location>
</feature>
<dbReference type="RefSeq" id="WP_086320190.1">
    <property type="nucleotide sequence ID" value="NZ_NASK01000081.1"/>
</dbReference>
<dbReference type="Proteomes" id="UP000194968">
    <property type="component" value="Unassembled WGS sequence"/>
</dbReference>
<feature type="signal peptide" evidence="1">
    <location>
        <begin position="1"/>
        <end position="21"/>
    </location>
</feature>
<keyword evidence="1" id="KW-0732">Signal</keyword>
<comment type="caution">
    <text evidence="2">The sequence shown here is derived from an EMBL/GenBank/DDBJ whole genome shotgun (WGS) entry which is preliminary data.</text>
</comment>
<reference evidence="2 3" key="1">
    <citation type="submission" date="2017-03" db="EMBL/GenBank/DDBJ databases">
        <title>Comparative genomics of honeybee gut symbionts reveal geographically distinct and subgroup specific antibiotic resistance.</title>
        <authorList>
            <person name="Ludvigsen J."/>
            <person name="Porcellato D."/>
            <person name="Labee-Lund T.M."/>
            <person name="Amdam G.V."/>
            <person name="Rudi K."/>
        </authorList>
    </citation>
    <scope>NUCLEOTIDE SEQUENCE [LARGE SCALE GENOMIC DNA]</scope>
    <source>
        <strain evidence="2 3">A-4-12</strain>
    </source>
</reference>
<dbReference type="PROSITE" id="PS51257">
    <property type="entry name" value="PROKAR_LIPOPROTEIN"/>
    <property type="match status" value="1"/>
</dbReference>
<evidence type="ECO:0000313" key="3">
    <source>
        <dbReference type="Proteomes" id="UP000194968"/>
    </source>
</evidence>
<name>A0A242NVY1_9GAMM</name>
<protein>
    <submittedName>
        <fullName evidence="2">Uncharacterized protein</fullName>
    </submittedName>
</protein>
<proteinExistence type="predicted"/>
<evidence type="ECO:0000313" key="2">
    <source>
        <dbReference type="EMBL" id="OTQ51154.1"/>
    </source>
</evidence>
<organism evidence="2 3">
    <name type="scientific">Gilliamella apis</name>
    <dbReference type="NCBI Taxonomy" id="1970738"/>
    <lineage>
        <taxon>Bacteria</taxon>
        <taxon>Pseudomonadati</taxon>
        <taxon>Pseudomonadota</taxon>
        <taxon>Gammaproteobacteria</taxon>
        <taxon>Orbales</taxon>
        <taxon>Orbaceae</taxon>
        <taxon>Gilliamella</taxon>
    </lineage>
</organism>
<dbReference type="AlphaFoldDB" id="A0A242NVY1"/>
<sequence length="461" mass="53617">MRTIIAIFCIFLLTACHTRTAEDAFKEGRYIESINLLAASLDEKGPAKFDQQDAKRLQTIVSNVMQFYEKDLNYFHQYDYPQKIDAYKHLLTMKEILSNRFYSDHISFFNDKYDTRQLKQTLAKEYYDYGNYITGTDSESYRTKAELYKNSLSYDNYKNAATLYKNANTKYMQMAAKNYYDQGKQFEQQGNYKAAAQAFSQASSIYKPLGKYKDSDKLAKDNDKKYATQQAQEAYQQAKQLAMNATKRYEYREVAKYYAQAASIYQPYGQYFDASSLADTYAKKGIIKVYYYGSSFTDEIRDKLSANYIQFANYSSGAEIDIRIDFKSDFVDLDKSVTNETKIEQVFDKYIEAKDKNGNTTQIKTYKDQRYNLQTVTHSNKLTLTASIEVHGIYSYSKSFKIEETSVKHDYIYSGNVPAKFHNHSDGRLKSKDDLYTQAKRDLLSELNSRLDDIAKDLSYL</sequence>
<dbReference type="OrthoDB" id="8612678at2"/>
<gene>
    <name evidence="2" type="ORF">B6D06_03240</name>
</gene>